<reference evidence="3 4" key="1">
    <citation type="submission" date="2018-03" db="EMBL/GenBank/DDBJ databases">
        <title>Draft Genome Sequences of the Obligatory Marine Myxobacteria Enhygromyxa salina SWB007.</title>
        <authorList>
            <person name="Poehlein A."/>
            <person name="Moghaddam J.A."/>
            <person name="Harms H."/>
            <person name="Alanjari M."/>
            <person name="Koenig G.M."/>
            <person name="Daniel R."/>
            <person name="Schaeberle T.F."/>
        </authorList>
    </citation>
    <scope>NUCLEOTIDE SEQUENCE [LARGE SCALE GENOMIC DNA]</scope>
    <source>
        <strain evidence="3 4">SWB007</strain>
    </source>
</reference>
<dbReference type="Proteomes" id="UP000238823">
    <property type="component" value="Unassembled WGS sequence"/>
</dbReference>
<feature type="compositionally biased region" description="Acidic residues" evidence="1">
    <location>
        <begin position="67"/>
        <end position="84"/>
    </location>
</feature>
<organism evidence="3 4">
    <name type="scientific">Enhygromyxa salina</name>
    <dbReference type="NCBI Taxonomy" id="215803"/>
    <lineage>
        <taxon>Bacteria</taxon>
        <taxon>Pseudomonadati</taxon>
        <taxon>Myxococcota</taxon>
        <taxon>Polyangia</taxon>
        <taxon>Nannocystales</taxon>
        <taxon>Nannocystaceae</taxon>
        <taxon>Enhygromyxa</taxon>
    </lineage>
</organism>
<feature type="region of interest" description="Disordered" evidence="1">
    <location>
        <begin position="26"/>
        <end position="84"/>
    </location>
</feature>
<gene>
    <name evidence="3" type="ORF">ENSA7_43010</name>
</gene>
<keyword evidence="2" id="KW-0732">Signal</keyword>
<protein>
    <recommendedName>
        <fullName evidence="5">Endo-1,4-beta-xylanase A</fullName>
    </recommendedName>
</protein>
<comment type="caution">
    <text evidence="3">The sequence shown here is derived from an EMBL/GenBank/DDBJ whole genome shotgun (WGS) entry which is preliminary data.</text>
</comment>
<feature type="compositionally biased region" description="Acidic residues" evidence="1">
    <location>
        <begin position="48"/>
        <end position="59"/>
    </location>
</feature>
<feature type="signal peptide" evidence="2">
    <location>
        <begin position="1"/>
        <end position="25"/>
    </location>
</feature>
<dbReference type="AlphaFoldDB" id="A0A2S9YLR5"/>
<evidence type="ECO:0000313" key="4">
    <source>
        <dbReference type="Proteomes" id="UP000238823"/>
    </source>
</evidence>
<evidence type="ECO:0000313" key="3">
    <source>
        <dbReference type="EMBL" id="PRQ06039.1"/>
    </source>
</evidence>
<accession>A0A2S9YLR5</accession>
<feature type="chain" id="PRO_5015622348" description="Endo-1,4-beta-xylanase A" evidence="2">
    <location>
        <begin position="26"/>
        <end position="456"/>
    </location>
</feature>
<dbReference type="EMBL" id="PVNL01000086">
    <property type="protein sequence ID" value="PRQ06039.1"/>
    <property type="molecule type" value="Genomic_DNA"/>
</dbReference>
<evidence type="ECO:0008006" key="5">
    <source>
        <dbReference type="Google" id="ProtNLM"/>
    </source>
</evidence>
<name>A0A2S9YLR5_9BACT</name>
<evidence type="ECO:0000256" key="2">
    <source>
        <dbReference type="SAM" id="SignalP"/>
    </source>
</evidence>
<sequence>MTRLRRGAPAALLPLLTLLALPELACGGDRPATDGADGDAGGTLGTESGDDGSGSDESGDATADGTGDGDGDGDPGDGDGDGDDGLVVAFGPGALIIPMDTDFQDMGMLEAYGLLYQLLLAKVPVSWAIAPGKELGDVDFTTSAVDLRSGAEVLDHGYRGGPFVVHPDDVALALPVVQDWLDANPNTNVHEASAPFEVFVARYLLQAPTIAIFADGNEDIARGYLLAAKIPDSTGDLSWPDDSPDLLDVDEVAGPSDVDHQDGALFGGKEAPIYCQFMSMHWGINEALNNPEVVAEVGQYLRFSTHFFAECQAVNAFENHPEFGHFLTPNGLEIADRPTTYDFYRMDTPFGQHDGSFESVGGSEPAYTLPAGDSYLESDTTIISEAGTAEGVADVWMTGFRNGQCPASAKVCPGAGKISYLGGHAYDTKLPISQNPTTVGVRLFLNSLFEAPCTFK</sequence>
<feature type="compositionally biased region" description="Low complexity" evidence="1">
    <location>
        <begin position="26"/>
        <end position="35"/>
    </location>
</feature>
<evidence type="ECO:0000256" key="1">
    <source>
        <dbReference type="SAM" id="MobiDB-lite"/>
    </source>
</evidence>
<proteinExistence type="predicted"/>